<dbReference type="RefSeq" id="WP_113269594.1">
    <property type="nucleotide sequence ID" value="NZ_QNTU01000005.1"/>
</dbReference>
<accession>A0A365TP28</accession>
<comment type="similarity">
    <text evidence="4 5">Belongs to the RlpA family.</text>
</comment>
<comment type="caution">
    <text evidence="8">The sequence shown here is derived from an EMBL/GenBank/DDBJ whole genome shotgun (WGS) entry which is preliminary data.</text>
</comment>
<dbReference type="InterPro" id="IPR012997">
    <property type="entry name" value="RplA"/>
</dbReference>
<dbReference type="Gene3D" id="3.30.70.1070">
    <property type="entry name" value="Sporulation related repeat"/>
    <property type="match status" value="1"/>
</dbReference>
<dbReference type="SUPFAM" id="SSF110997">
    <property type="entry name" value="Sporulation related repeat"/>
    <property type="match status" value="1"/>
</dbReference>
<dbReference type="PANTHER" id="PTHR34183:SF1">
    <property type="entry name" value="ENDOLYTIC PEPTIDOGLYCAN TRANSGLYCOSYLASE RLPA"/>
    <property type="match status" value="1"/>
</dbReference>
<evidence type="ECO:0000256" key="3">
    <source>
        <dbReference type="ARBA" id="ARBA00023316"/>
    </source>
</evidence>
<evidence type="ECO:0000313" key="9">
    <source>
        <dbReference type="Proteomes" id="UP000252204"/>
    </source>
</evidence>
<dbReference type="OrthoDB" id="9779128at2"/>
<evidence type="ECO:0000256" key="5">
    <source>
        <dbReference type="RuleBase" id="RU003495"/>
    </source>
</evidence>
<keyword evidence="3 4" id="KW-0961">Cell wall biogenesis/degradation</keyword>
<dbReference type="GO" id="GO:0000270">
    <property type="term" value="P:peptidoglycan metabolic process"/>
    <property type="evidence" value="ECO:0007669"/>
    <property type="project" value="UniProtKB-UniRule"/>
</dbReference>
<dbReference type="InterPro" id="IPR034718">
    <property type="entry name" value="RlpA"/>
</dbReference>
<feature type="region of interest" description="Disordered" evidence="6">
    <location>
        <begin position="237"/>
        <end position="293"/>
    </location>
</feature>
<dbReference type="FunFam" id="2.40.40.10:FF:000003">
    <property type="entry name" value="Endolytic peptidoglycan transglycosylase RlpA"/>
    <property type="match status" value="1"/>
</dbReference>
<feature type="compositionally biased region" description="Low complexity" evidence="6">
    <location>
        <begin position="258"/>
        <end position="290"/>
    </location>
</feature>
<keyword evidence="9" id="KW-1185">Reference proteome</keyword>
<dbReference type="EC" id="4.2.2.-" evidence="4"/>
<feature type="compositionally biased region" description="Low complexity" evidence="6">
    <location>
        <begin position="64"/>
        <end position="78"/>
    </location>
</feature>
<evidence type="ECO:0000256" key="2">
    <source>
        <dbReference type="ARBA" id="ARBA00023239"/>
    </source>
</evidence>
<dbReference type="EMBL" id="QNTU01000005">
    <property type="protein sequence ID" value="RBI67407.1"/>
    <property type="molecule type" value="Genomic_DNA"/>
</dbReference>
<dbReference type="GO" id="GO:0008932">
    <property type="term" value="F:lytic endotransglycosylase activity"/>
    <property type="evidence" value="ECO:0007669"/>
    <property type="project" value="UniProtKB-UniRule"/>
</dbReference>
<protein>
    <recommendedName>
        <fullName evidence="4">Endolytic peptidoglycan transglycosylase RlpA</fullName>
        <ecNumber evidence="4">4.2.2.-</ecNumber>
    </recommendedName>
</protein>
<dbReference type="AlphaFoldDB" id="A0A365TP28"/>
<dbReference type="NCBIfam" id="TIGR00413">
    <property type="entry name" value="rlpA"/>
    <property type="match status" value="1"/>
</dbReference>
<dbReference type="HAMAP" id="MF_02071">
    <property type="entry name" value="RlpA"/>
    <property type="match status" value="1"/>
</dbReference>
<dbReference type="InterPro" id="IPR036680">
    <property type="entry name" value="SPOR-like_sf"/>
</dbReference>
<dbReference type="Pfam" id="PF03330">
    <property type="entry name" value="DPBB_1"/>
    <property type="match status" value="1"/>
</dbReference>
<dbReference type="PROSITE" id="PS51724">
    <property type="entry name" value="SPOR"/>
    <property type="match status" value="1"/>
</dbReference>
<dbReference type="Pfam" id="PF05036">
    <property type="entry name" value="SPOR"/>
    <property type="match status" value="1"/>
</dbReference>
<evidence type="ECO:0000256" key="6">
    <source>
        <dbReference type="SAM" id="MobiDB-lite"/>
    </source>
</evidence>
<dbReference type="Gene3D" id="2.40.40.10">
    <property type="entry name" value="RlpA-like domain"/>
    <property type="match status" value="1"/>
</dbReference>
<reference evidence="9" key="1">
    <citation type="submission" date="2018-06" db="EMBL/GenBank/DDBJ databases">
        <title>Whole genome sequencing of four bacterial strains from South Shetland trench revealing bio-synthetic gene clusters.</title>
        <authorList>
            <person name="Abdel-Mageed W.M."/>
            <person name="Lehri B."/>
            <person name="Jarmusch S."/>
            <person name="Miranda K."/>
            <person name="Goodfellow M."/>
            <person name="Jaspars M."/>
            <person name="Karlyshev A.V."/>
        </authorList>
    </citation>
    <scope>NUCLEOTIDE SEQUENCE [LARGE SCALE GENOMIC DNA]</scope>
    <source>
        <strain evidence="9">SST4</strain>
    </source>
</reference>
<feature type="compositionally biased region" description="Basic and acidic residues" evidence="6">
    <location>
        <begin position="101"/>
        <end position="111"/>
    </location>
</feature>
<dbReference type="CDD" id="cd22268">
    <property type="entry name" value="DPBB_RlpA-like"/>
    <property type="match status" value="1"/>
</dbReference>
<evidence type="ECO:0000313" key="8">
    <source>
        <dbReference type="EMBL" id="RBI67407.1"/>
    </source>
</evidence>
<dbReference type="GO" id="GO:0042834">
    <property type="term" value="F:peptidoglycan binding"/>
    <property type="evidence" value="ECO:0007669"/>
    <property type="project" value="InterPro"/>
</dbReference>
<evidence type="ECO:0000259" key="7">
    <source>
        <dbReference type="PROSITE" id="PS51724"/>
    </source>
</evidence>
<organism evidence="8 9">
    <name type="scientific">Vreelandella sulfidaeris</name>
    <dbReference type="NCBI Taxonomy" id="115553"/>
    <lineage>
        <taxon>Bacteria</taxon>
        <taxon>Pseudomonadati</taxon>
        <taxon>Pseudomonadota</taxon>
        <taxon>Gammaproteobacteria</taxon>
        <taxon>Oceanospirillales</taxon>
        <taxon>Halomonadaceae</taxon>
        <taxon>Vreelandella</taxon>
    </lineage>
</organism>
<dbReference type="InterPro" id="IPR009009">
    <property type="entry name" value="RlpA-like_DPBB"/>
</dbReference>
<feature type="region of interest" description="Disordered" evidence="6">
    <location>
        <begin position="62"/>
        <end position="117"/>
    </location>
</feature>
<evidence type="ECO:0000256" key="4">
    <source>
        <dbReference type="HAMAP-Rule" id="MF_02071"/>
    </source>
</evidence>
<proteinExistence type="inferred from homology"/>
<dbReference type="InterPro" id="IPR007730">
    <property type="entry name" value="SPOR-like_dom"/>
</dbReference>
<keyword evidence="2 4" id="KW-0456">Lyase</keyword>
<name>A0A365TP28_9GAMM</name>
<evidence type="ECO:0000256" key="1">
    <source>
        <dbReference type="ARBA" id="ARBA00022729"/>
    </source>
</evidence>
<dbReference type="SUPFAM" id="SSF50685">
    <property type="entry name" value="Barwin-like endoglucanases"/>
    <property type="match status" value="1"/>
</dbReference>
<dbReference type="GO" id="GO:0009279">
    <property type="term" value="C:cell outer membrane"/>
    <property type="evidence" value="ECO:0007669"/>
    <property type="project" value="TreeGrafter"/>
</dbReference>
<dbReference type="GO" id="GO:0071555">
    <property type="term" value="P:cell wall organization"/>
    <property type="evidence" value="ECO:0007669"/>
    <property type="project" value="UniProtKB-KW"/>
</dbReference>
<dbReference type="InterPro" id="IPR036908">
    <property type="entry name" value="RlpA-like_sf"/>
</dbReference>
<feature type="domain" description="SPOR" evidence="7">
    <location>
        <begin position="291"/>
        <end position="365"/>
    </location>
</feature>
<gene>
    <name evidence="4" type="primary">rlpA</name>
    <name evidence="8" type="ORF">DQ400_09700</name>
</gene>
<sequence length="365" mass="39030">MNSKLSKSRFSKLRFAEPCFAKPCFAKLWLKSSPVTVSQRAGGLLALLSLVSGCASHETQRVDAPSAASQSAPASQAGGTSGGRYAMSGDAYPVEPPDVTKVPDAEPRIEQPSRAGNRSSYEVWGKTYHVLPDATGYEKRGTASWYGEKFHGYATSNGEIYDMYKMSAAHRSLPLPTFARITSLDNGRSVIVRVNDRGPFHSDREIDLSYAAAARLGFLDNGTGSVKVEAINPEQWLAERGKGGNDTVQASVPERAPEASSNAPNASPALAGQAQDTQAPASQPSQSPSQGKVGDAVYLQIAALGNPEGAQQLQQRLQTEQPHAVRITSDADVYRVQVGPITPGQESQARETLRQAGFPQVFVVR</sequence>
<dbReference type="Proteomes" id="UP000252204">
    <property type="component" value="Unassembled WGS sequence"/>
</dbReference>
<dbReference type="PANTHER" id="PTHR34183">
    <property type="entry name" value="ENDOLYTIC PEPTIDOGLYCAN TRANSGLYCOSYLASE RLPA"/>
    <property type="match status" value="1"/>
</dbReference>
<keyword evidence="1" id="KW-0732">Signal</keyword>
<comment type="function">
    <text evidence="4">Lytic transglycosylase with a strong preference for naked glycan strands that lack stem peptides.</text>
</comment>